<organism evidence="2 3">
    <name type="scientific">Ephemerocybe angulata</name>
    <dbReference type="NCBI Taxonomy" id="980116"/>
    <lineage>
        <taxon>Eukaryota</taxon>
        <taxon>Fungi</taxon>
        <taxon>Dikarya</taxon>
        <taxon>Basidiomycota</taxon>
        <taxon>Agaricomycotina</taxon>
        <taxon>Agaricomycetes</taxon>
        <taxon>Agaricomycetidae</taxon>
        <taxon>Agaricales</taxon>
        <taxon>Agaricineae</taxon>
        <taxon>Psathyrellaceae</taxon>
        <taxon>Ephemerocybe</taxon>
    </lineage>
</organism>
<gene>
    <name evidence="2" type="ORF">D9611_003002</name>
</gene>
<keyword evidence="3" id="KW-1185">Reference proteome</keyword>
<sequence>MDDRETVSSRRLLRTILLDSKLKIDPPAVILTSQTPDASTLCLRVNVATLLQLLYDAMSRSGFSAQTPKTYEERSTQTLSAWKKGKKGVAEEQQWKRRCVPVAVQTEEEPREKAYRELQQMNRVLMRSLASLCTQYEQHKAGCASCPPLALSDELNAAFNIPTRPRWDTPTSVTPTSSNSSETSPLFPREGPISADRPHRRQALSIAIPTTQTLRSSNTTLILSESTRQIDSPPQPIRVEASAQTSPRATANAGVMATPPESLPLEDVDFLDDREMMQVDAPDAPGPNVDRSSIVPAQRSEAQPPPTSQLEPPAEMGPDQEAISTDESLWMTDAALNLYFDRFNDDLLECRACDAETIYTSFEINTPRSAIQDHFQAAHPDLTELISYCTDEQMVELKEILFG</sequence>
<proteinExistence type="predicted"/>
<name>A0A8H5C941_9AGAR</name>
<evidence type="ECO:0000256" key="1">
    <source>
        <dbReference type="SAM" id="MobiDB-lite"/>
    </source>
</evidence>
<feature type="region of interest" description="Disordered" evidence="1">
    <location>
        <begin position="162"/>
        <end position="199"/>
    </location>
</feature>
<feature type="region of interest" description="Disordered" evidence="1">
    <location>
        <begin position="224"/>
        <end position="265"/>
    </location>
</feature>
<dbReference type="EMBL" id="JAACJK010000057">
    <property type="protein sequence ID" value="KAF5337385.1"/>
    <property type="molecule type" value="Genomic_DNA"/>
</dbReference>
<protein>
    <submittedName>
        <fullName evidence="2">Uncharacterized protein</fullName>
    </submittedName>
</protein>
<accession>A0A8H5C941</accession>
<reference evidence="2 3" key="1">
    <citation type="journal article" date="2020" name="ISME J.">
        <title>Uncovering the hidden diversity of litter-decomposition mechanisms in mushroom-forming fungi.</title>
        <authorList>
            <person name="Floudas D."/>
            <person name="Bentzer J."/>
            <person name="Ahren D."/>
            <person name="Johansson T."/>
            <person name="Persson P."/>
            <person name="Tunlid A."/>
        </authorList>
    </citation>
    <scope>NUCLEOTIDE SEQUENCE [LARGE SCALE GENOMIC DNA]</scope>
    <source>
        <strain evidence="2 3">CBS 175.51</strain>
    </source>
</reference>
<comment type="caution">
    <text evidence="2">The sequence shown here is derived from an EMBL/GenBank/DDBJ whole genome shotgun (WGS) entry which is preliminary data.</text>
</comment>
<dbReference type="Proteomes" id="UP000541558">
    <property type="component" value="Unassembled WGS sequence"/>
</dbReference>
<dbReference type="AlphaFoldDB" id="A0A8H5C941"/>
<feature type="compositionally biased region" description="Low complexity" evidence="1">
    <location>
        <begin position="169"/>
        <end position="185"/>
    </location>
</feature>
<evidence type="ECO:0000313" key="2">
    <source>
        <dbReference type="EMBL" id="KAF5337385.1"/>
    </source>
</evidence>
<feature type="region of interest" description="Disordered" evidence="1">
    <location>
        <begin position="297"/>
        <end position="321"/>
    </location>
</feature>
<evidence type="ECO:0000313" key="3">
    <source>
        <dbReference type="Proteomes" id="UP000541558"/>
    </source>
</evidence>
<dbReference type="OrthoDB" id="3076100at2759"/>